<name>A0AAX4NEB5_9ARCH</name>
<gene>
    <name evidence="5" type="ORF">OXIME_000086</name>
</gene>
<dbReference type="InterPro" id="IPR013658">
    <property type="entry name" value="SGL"/>
</dbReference>
<evidence type="ECO:0000256" key="3">
    <source>
        <dbReference type="PIRSR" id="PIRSR605511-2"/>
    </source>
</evidence>
<dbReference type="KEGG" id="omr:OXIME_000086"/>
<dbReference type="AlphaFoldDB" id="A0AAX4NEB5"/>
<feature type="binding site" evidence="3">
    <location>
        <position position="201"/>
    </location>
    <ligand>
        <name>a divalent metal cation</name>
        <dbReference type="ChEBI" id="CHEBI:60240"/>
    </ligand>
</feature>
<dbReference type="Gene3D" id="2.120.10.30">
    <property type="entry name" value="TolB, C-terminal domain"/>
    <property type="match status" value="1"/>
</dbReference>
<dbReference type="GO" id="GO:0019853">
    <property type="term" value="P:L-ascorbic acid biosynthetic process"/>
    <property type="evidence" value="ECO:0007669"/>
    <property type="project" value="TreeGrafter"/>
</dbReference>
<comment type="cofactor">
    <cofactor evidence="3">
        <name>Zn(2+)</name>
        <dbReference type="ChEBI" id="CHEBI:29105"/>
    </cofactor>
    <text evidence="3">Binds 1 divalent metal cation per subunit.</text>
</comment>
<dbReference type="RefSeq" id="WP_393971527.1">
    <property type="nucleotide sequence ID" value="NZ_CP133772.1"/>
</dbReference>
<dbReference type="Proteomes" id="UP001451606">
    <property type="component" value="Chromosome"/>
</dbReference>
<dbReference type="SUPFAM" id="SSF63829">
    <property type="entry name" value="Calcium-dependent phosphotriesterase"/>
    <property type="match status" value="1"/>
</dbReference>
<evidence type="ECO:0000313" key="5">
    <source>
        <dbReference type="EMBL" id="WYX99554.1"/>
    </source>
</evidence>
<dbReference type="InterPro" id="IPR011042">
    <property type="entry name" value="6-blade_b-propeller_TolB-like"/>
</dbReference>
<dbReference type="GO" id="GO:0005509">
    <property type="term" value="F:calcium ion binding"/>
    <property type="evidence" value="ECO:0007669"/>
    <property type="project" value="TreeGrafter"/>
</dbReference>
<proteinExistence type="inferred from homology"/>
<keyword evidence="6" id="KW-1185">Reference proteome</keyword>
<organism evidence="5 6">
    <name type="scientific">Oxyplasma meridianum</name>
    <dbReference type="NCBI Taxonomy" id="3073602"/>
    <lineage>
        <taxon>Archaea</taxon>
        <taxon>Methanobacteriati</taxon>
        <taxon>Thermoplasmatota</taxon>
        <taxon>Thermoplasmata</taxon>
        <taxon>Thermoplasmatales</taxon>
        <taxon>Thermoplasmataceae</taxon>
        <taxon>Oxyplasma</taxon>
    </lineage>
</organism>
<dbReference type="PRINTS" id="PR01790">
    <property type="entry name" value="SMP30FAMILY"/>
</dbReference>
<keyword evidence="3" id="KW-0862">Zinc</keyword>
<dbReference type="EMBL" id="CP133772">
    <property type="protein sequence ID" value="WYX99554.1"/>
    <property type="molecule type" value="Genomic_DNA"/>
</dbReference>
<evidence type="ECO:0000313" key="6">
    <source>
        <dbReference type="Proteomes" id="UP001451606"/>
    </source>
</evidence>
<evidence type="ECO:0000256" key="1">
    <source>
        <dbReference type="ARBA" id="ARBA00008853"/>
    </source>
</evidence>
<accession>A0AAX4NEB5</accession>
<feature type="binding site" evidence="3">
    <location>
        <position position="151"/>
    </location>
    <ligand>
        <name>a divalent metal cation</name>
        <dbReference type="ChEBI" id="CHEBI:60240"/>
    </ligand>
</feature>
<feature type="active site" description="Proton donor/acceptor" evidence="2">
    <location>
        <position position="201"/>
    </location>
</feature>
<keyword evidence="3" id="KW-0479">Metal-binding</keyword>
<comment type="similarity">
    <text evidence="1">Belongs to the SMP-30/CGR1 family.</text>
</comment>
<dbReference type="GO" id="GO:0004341">
    <property type="term" value="F:gluconolactonase activity"/>
    <property type="evidence" value="ECO:0007669"/>
    <property type="project" value="TreeGrafter"/>
</dbReference>
<dbReference type="Pfam" id="PF08450">
    <property type="entry name" value="SGL"/>
    <property type="match status" value="1"/>
</dbReference>
<dbReference type="GeneID" id="95966810"/>
<evidence type="ECO:0000259" key="4">
    <source>
        <dbReference type="Pfam" id="PF08450"/>
    </source>
</evidence>
<reference evidence="5 6" key="1">
    <citation type="submission" date="2023-09" db="EMBL/GenBank/DDBJ databases">
        <authorList>
            <person name="Golyshina O.V."/>
            <person name="Lunev E.A."/>
            <person name="Bargiela R."/>
            <person name="Gaines M.C."/>
            <person name="Daum B."/>
            <person name="Bale N.J."/>
            <person name="Koenen M."/>
            <person name="Sinninghe Damst J.S."/>
            <person name="Yakimov M."/>
            <person name="Golyshin P.N."/>
        </authorList>
    </citation>
    <scope>NUCLEOTIDE SEQUENCE [LARGE SCALE GENOMIC DNA]</scope>
    <source>
        <strain evidence="5 6">M1</strain>
    </source>
</reference>
<evidence type="ECO:0000256" key="2">
    <source>
        <dbReference type="PIRSR" id="PIRSR605511-1"/>
    </source>
</evidence>
<feature type="binding site" evidence="3">
    <location>
        <position position="103"/>
    </location>
    <ligand>
        <name>substrate</name>
    </ligand>
</feature>
<feature type="binding site" evidence="3">
    <location>
        <position position="105"/>
    </location>
    <ligand>
        <name>substrate</name>
    </ligand>
</feature>
<feature type="binding site" evidence="3">
    <location>
        <position position="20"/>
    </location>
    <ligand>
        <name>a divalent metal cation</name>
        <dbReference type="ChEBI" id="CHEBI:60240"/>
    </ligand>
</feature>
<dbReference type="InterPro" id="IPR005511">
    <property type="entry name" value="SMP-30"/>
</dbReference>
<sequence length="282" mass="31410">MTGEEPMLKNITQKMDTLAESPSWDAGRERLYWVDIPARRFHYMDWESGLISTVETTDIVTSLYPDGKGGFMGTSSDSFIKMDPENGSVSTMAKIDIAGQKVRFNDGKCDSYGNYWAGTMDIGEKEKIGKLYAMDRHGKVKILLENLTISNGICWDTDKKLFYHIDTPTRKVDVYDYSPGKFEIWDGRTAVDLGPLSGKPDGMTIDSRGYLWVAHWGGGCISKWDPGKGERIRTIKIPAKNVTSCAFGGPEMDRLFVTTARTSGNPLTDDMGGSVFSLDEDF</sequence>
<feature type="domain" description="SMP-30/Gluconolactonase/LRE-like region" evidence="4">
    <location>
        <begin position="18"/>
        <end position="261"/>
    </location>
</feature>
<protein>
    <submittedName>
        <fullName evidence="5">SMP-30/gluconolactonase/LRE family protein</fullName>
    </submittedName>
</protein>
<dbReference type="PANTHER" id="PTHR10907">
    <property type="entry name" value="REGUCALCIN"/>
    <property type="match status" value="1"/>
</dbReference>
<dbReference type="PANTHER" id="PTHR10907:SF47">
    <property type="entry name" value="REGUCALCIN"/>
    <property type="match status" value="1"/>
</dbReference>